<comment type="caution">
    <text evidence="2">The sequence shown here is derived from an EMBL/GenBank/DDBJ whole genome shotgun (WGS) entry which is preliminary data.</text>
</comment>
<reference evidence="2" key="1">
    <citation type="journal article" date="2022" name="bioRxiv">
        <title>Sequencing and chromosome-scale assembly of the giantPleurodeles waltlgenome.</title>
        <authorList>
            <person name="Brown T."/>
            <person name="Elewa A."/>
            <person name="Iarovenko S."/>
            <person name="Subramanian E."/>
            <person name="Araus A.J."/>
            <person name="Petzold A."/>
            <person name="Susuki M."/>
            <person name="Suzuki K.-i.T."/>
            <person name="Hayashi T."/>
            <person name="Toyoda A."/>
            <person name="Oliveira C."/>
            <person name="Osipova E."/>
            <person name="Leigh N.D."/>
            <person name="Simon A."/>
            <person name="Yun M.H."/>
        </authorList>
    </citation>
    <scope>NUCLEOTIDE SEQUENCE</scope>
    <source>
        <strain evidence="2">20211129_DDA</strain>
        <tissue evidence="2">Liver</tissue>
    </source>
</reference>
<gene>
    <name evidence="2" type="ORF">NDU88_007431</name>
</gene>
<feature type="compositionally biased region" description="Basic and acidic residues" evidence="1">
    <location>
        <begin position="148"/>
        <end position="178"/>
    </location>
</feature>
<dbReference type="AlphaFoldDB" id="A0AAV7U3M2"/>
<evidence type="ECO:0000313" key="2">
    <source>
        <dbReference type="EMBL" id="KAJ1182237.1"/>
    </source>
</evidence>
<proteinExistence type="predicted"/>
<evidence type="ECO:0000256" key="1">
    <source>
        <dbReference type="SAM" id="MobiDB-lite"/>
    </source>
</evidence>
<organism evidence="2 3">
    <name type="scientific">Pleurodeles waltl</name>
    <name type="common">Iberian ribbed newt</name>
    <dbReference type="NCBI Taxonomy" id="8319"/>
    <lineage>
        <taxon>Eukaryota</taxon>
        <taxon>Metazoa</taxon>
        <taxon>Chordata</taxon>
        <taxon>Craniata</taxon>
        <taxon>Vertebrata</taxon>
        <taxon>Euteleostomi</taxon>
        <taxon>Amphibia</taxon>
        <taxon>Batrachia</taxon>
        <taxon>Caudata</taxon>
        <taxon>Salamandroidea</taxon>
        <taxon>Salamandridae</taxon>
        <taxon>Pleurodelinae</taxon>
        <taxon>Pleurodeles</taxon>
    </lineage>
</organism>
<accession>A0AAV7U3M2</accession>
<feature type="compositionally biased region" description="Basic and acidic residues" evidence="1">
    <location>
        <begin position="106"/>
        <end position="118"/>
    </location>
</feature>
<protein>
    <recommendedName>
        <fullName evidence="4">Pr1-like protein</fullName>
    </recommendedName>
</protein>
<dbReference type="EMBL" id="JANPWB010000006">
    <property type="protein sequence ID" value="KAJ1182237.1"/>
    <property type="molecule type" value="Genomic_DNA"/>
</dbReference>
<evidence type="ECO:0008006" key="4">
    <source>
        <dbReference type="Google" id="ProtNLM"/>
    </source>
</evidence>
<evidence type="ECO:0000313" key="3">
    <source>
        <dbReference type="Proteomes" id="UP001066276"/>
    </source>
</evidence>
<sequence>MGTLSRRGRHSEVASTTSDDEGTADWPAGGQRPGIPQEEGGAANEERGAANEERGAANEERGAANEEIGAANEERGAANEEGGAANEERGAANEEGEAANENGGAPKEDGGATSEEKGGGSGRRGQPHSPEGNPEDGGRSRWPGTCGDDARENRVVPEPEGTRPDDSGTRDQQGDLHRASHSPGGSWLWKVRSLWTNRGAP</sequence>
<feature type="region of interest" description="Disordered" evidence="1">
    <location>
        <begin position="1"/>
        <end position="201"/>
    </location>
</feature>
<dbReference type="Proteomes" id="UP001066276">
    <property type="component" value="Chromosome 3_2"/>
</dbReference>
<name>A0AAV7U3M2_PLEWA</name>
<feature type="compositionally biased region" description="Basic and acidic residues" evidence="1">
    <location>
        <begin position="44"/>
        <end position="64"/>
    </location>
</feature>
<keyword evidence="3" id="KW-1185">Reference proteome</keyword>